<sequence length="131" mass="15493">MNIRRPKLKEFHHGKPIFQVWVGPDRGRTKLEARMQESLCLGRPYDAKIFRNEVSLFIEVRRQSTFFDNSYYDCKTSLGDSAVVWHGGRNLHRMFTKRKHAERYMNRINSGCLSAAERNHLAYSLKFGLHY</sequence>
<organism evidence="1">
    <name type="scientific">Pseudomonas phage RVTF4</name>
    <dbReference type="NCBI Taxonomy" id="3236931"/>
    <lineage>
        <taxon>Viruses</taxon>
    </lineage>
</organism>
<dbReference type="InterPro" id="IPR057112">
    <property type="entry name" value="Phage_g100"/>
</dbReference>
<proteinExistence type="predicted"/>
<name>A0AB39CD58_9VIRU</name>
<protein>
    <submittedName>
        <fullName evidence="1">Uncharacterized protein</fullName>
    </submittedName>
</protein>
<dbReference type="Pfam" id="PF23772">
    <property type="entry name" value="Phage_g100"/>
    <property type="match status" value="1"/>
</dbReference>
<dbReference type="EMBL" id="PQ015378">
    <property type="protein sequence ID" value="XDJ14791.1"/>
    <property type="molecule type" value="Genomic_DNA"/>
</dbReference>
<reference evidence="1" key="1">
    <citation type="submission" date="2024-07" db="EMBL/GenBank/DDBJ databases">
        <authorList>
            <person name="Bringhurst R.M."/>
            <person name="Homer T.E."/>
        </authorList>
    </citation>
    <scope>NUCLEOTIDE SEQUENCE</scope>
</reference>
<evidence type="ECO:0000313" key="1">
    <source>
        <dbReference type="EMBL" id="XDJ14791.1"/>
    </source>
</evidence>
<accession>A0AB39CD58</accession>